<feature type="compositionally biased region" description="Polar residues" evidence="1">
    <location>
        <begin position="16"/>
        <end position="32"/>
    </location>
</feature>
<proteinExistence type="predicted"/>
<keyword evidence="3" id="KW-1185">Reference proteome</keyword>
<evidence type="ECO:0000256" key="1">
    <source>
        <dbReference type="SAM" id="MobiDB-lite"/>
    </source>
</evidence>
<dbReference type="OrthoDB" id="75343at2759"/>
<name>A0A8S3ZRZ9_9EUPU</name>
<feature type="region of interest" description="Disordered" evidence="1">
    <location>
        <begin position="101"/>
        <end position="126"/>
    </location>
</feature>
<accession>A0A8S3ZRZ9</accession>
<dbReference type="EMBL" id="CAJHNH020005201">
    <property type="protein sequence ID" value="CAG5132253.1"/>
    <property type="molecule type" value="Genomic_DNA"/>
</dbReference>
<organism evidence="2 3">
    <name type="scientific">Candidula unifasciata</name>
    <dbReference type="NCBI Taxonomy" id="100452"/>
    <lineage>
        <taxon>Eukaryota</taxon>
        <taxon>Metazoa</taxon>
        <taxon>Spiralia</taxon>
        <taxon>Lophotrochozoa</taxon>
        <taxon>Mollusca</taxon>
        <taxon>Gastropoda</taxon>
        <taxon>Heterobranchia</taxon>
        <taxon>Euthyneura</taxon>
        <taxon>Panpulmonata</taxon>
        <taxon>Eupulmonata</taxon>
        <taxon>Stylommatophora</taxon>
        <taxon>Helicina</taxon>
        <taxon>Helicoidea</taxon>
        <taxon>Geomitridae</taxon>
        <taxon>Candidula</taxon>
    </lineage>
</organism>
<sequence length="126" mass="14190">MASNLKKAGSLLRYWQQPSTPKKAGTRNSSVGSQEIRLYSPFKIDTPSTIGRNRVKVVKTKNINSANLETPTRLRREVESLTANMQALSALTPNTLHNRCRARRSSPYASKPVRTPRSTRKRIVLE</sequence>
<dbReference type="Proteomes" id="UP000678393">
    <property type="component" value="Unassembled WGS sequence"/>
</dbReference>
<protein>
    <submittedName>
        <fullName evidence="2">Uncharacterized protein</fullName>
    </submittedName>
</protein>
<evidence type="ECO:0000313" key="2">
    <source>
        <dbReference type="EMBL" id="CAG5132253.1"/>
    </source>
</evidence>
<feature type="region of interest" description="Disordered" evidence="1">
    <location>
        <begin position="1"/>
        <end position="32"/>
    </location>
</feature>
<gene>
    <name evidence="2" type="ORF">CUNI_LOCUS17811</name>
</gene>
<dbReference type="AlphaFoldDB" id="A0A8S3ZRZ9"/>
<reference evidence="2" key="1">
    <citation type="submission" date="2021-04" db="EMBL/GenBank/DDBJ databases">
        <authorList>
            <consortium name="Molecular Ecology Group"/>
        </authorList>
    </citation>
    <scope>NUCLEOTIDE SEQUENCE</scope>
</reference>
<feature type="compositionally biased region" description="Basic residues" evidence="1">
    <location>
        <begin position="117"/>
        <end position="126"/>
    </location>
</feature>
<comment type="caution">
    <text evidence="2">The sequence shown here is derived from an EMBL/GenBank/DDBJ whole genome shotgun (WGS) entry which is preliminary data.</text>
</comment>
<evidence type="ECO:0000313" key="3">
    <source>
        <dbReference type="Proteomes" id="UP000678393"/>
    </source>
</evidence>